<sequence length="102" mass="11833">MTTVAIDSTDSLESFSMVIFWYVWYLIVRAIVYYVVYIISKYLIVVIYIIFMTFCYSGETDKVTAVQIGSVFITAFLLVFVKIMFIGTYVVMTIVDTVNLLW</sequence>
<dbReference type="SMR" id="A0A159ZT51"/>
<feature type="transmembrane region" description="Helical" evidence="1">
    <location>
        <begin position="68"/>
        <end position="92"/>
    </location>
</feature>
<keyword evidence="1" id="KW-0472">Membrane</keyword>
<dbReference type="EMBL" id="KU761889">
    <property type="protein sequence ID" value="AMZ03255.1"/>
    <property type="molecule type" value="Genomic_DNA"/>
</dbReference>
<keyword evidence="1" id="KW-1133">Transmembrane helix</keyword>
<name>A0A159ZT51_MIMIV</name>
<proteinExistence type="predicted"/>
<feature type="transmembrane region" description="Helical" evidence="1">
    <location>
        <begin position="34"/>
        <end position="56"/>
    </location>
</feature>
<protein>
    <submittedName>
        <fullName evidence="2">Uncharacterized protein</fullName>
    </submittedName>
</protein>
<evidence type="ECO:0000313" key="2">
    <source>
        <dbReference type="EMBL" id="AMZ03255.1"/>
    </source>
</evidence>
<evidence type="ECO:0000256" key="1">
    <source>
        <dbReference type="SAM" id="Phobius"/>
    </source>
</evidence>
<keyword evidence="1" id="KW-0812">Transmembrane</keyword>
<dbReference type="Proteomes" id="UP000241559">
    <property type="component" value="Segment"/>
</dbReference>
<reference evidence="2" key="1">
    <citation type="journal article" date="2016" name="Genom Data">
        <title>Isolation and complete genome sequencing of Mimivirus bombay, a Giant Virus in sewage of Mumbai, India.</title>
        <authorList>
            <person name="Chatterjee A."/>
            <person name="Ali F."/>
            <person name="Bange D."/>
            <person name="Kondabagil K."/>
        </authorList>
    </citation>
    <scope>NUCLEOTIDE SEQUENCE [LARGE SCALE GENOMIC DNA]</scope>
    <source>
        <strain evidence="2">1</strain>
    </source>
</reference>
<accession>A0A159ZT51</accession>
<organism evidence="2 3">
    <name type="scientific">Mimivirus Bombay</name>
    <dbReference type="NCBI Taxonomy" id="1835008"/>
    <lineage>
        <taxon>Viruses</taxon>
        <taxon>Varidnaviria</taxon>
        <taxon>Bamfordvirae</taxon>
        <taxon>Nucleocytoviricota</taxon>
        <taxon>Megaviricetes</taxon>
        <taxon>Imitervirales</taxon>
        <taxon>Mimiviridae</taxon>
        <taxon>Megamimivirinae</taxon>
        <taxon>Mimivirus</taxon>
        <taxon>Mimivirus bradfordmassiliense</taxon>
    </lineage>
</organism>
<feature type="transmembrane region" description="Helical" evidence="1">
    <location>
        <begin position="12"/>
        <end position="28"/>
    </location>
</feature>
<evidence type="ECO:0000313" key="3">
    <source>
        <dbReference type="Proteomes" id="UP000241559"/>
    </source>
</evidence>